<reference evidence="2" key="2">
    <citation type="journal article" date="2023" name="IMA Fungus">
        <title>Comparative genomic study of the Penicillium genus elucidates a diverse pangenome and 15 lateral gene transfer events.</title>
        <authorList>
            <person name="Petersen C."/>
            <person name="Sorensen T."/>
            <person name="Nielsen M.R."/>
            <person name="Sondergaard T.E."/>
            <person name="Sorensen J.L."/>
            <person name="Fitzpatrick D.A."/>
            <person name="Frisvad J.C."/>
            <person name="Nielsen K.L."/>
        </authorList>
    </citation>
    <scope>NUCLEOTIDE SEQUENCE</scope>
    <source>
        <strain evidence="2">IBT 21917</strain>
    </source>
</reference>
<feature type="non-terminal residue" evidence="2">
    <location>
        <position position="1"/>
    </location>
</feature>
<feature type="region of interest" description="Disordered" evidence="1">
    <location>
        <begin position="35"/>
        <end position="57"/>
    </location>
</feature>
<dbReference type="AlphaFoldDB" id="A0A9W9LQU8"/>
<dbReference type="EMBL" id="JAPQKO010000003">
    <property type="protein sequence ID" value="KAJ5172512.1"/>
    <property type="molecule type" value="Genomic_DNA"/>
</dbReference>
<gene>
    <name evidence="2" type="ORF">N7492_005105</name>
</gene>
<evidence type="ECO:0000256" key="1">
    <source>
        <dbReference type="SAM" id="MobiDB-lite"/>
    </source>
</evidence>
<sequence length="164" mass="18143">SLFGLRTLYRGKRIYCRIVSTSADTQAPIPISISATASSSEHRGPTSQDQEDFISRPEQHTPPICPSVEACLNSNLELDSHCTRPQREALGFWARGIPSFPDQALVILVCQGLSMIRLRTLSTNSRKLHLATQNSLLPSTSTRHLVLLGIPSPFLMMQKSTRQS</sequence>
<organism evidence="2 3">
    <name type="scientific">Penicillium capsulatum</name>
    <dbReference type="NCBI Taxonomy" id="69766"/>
    <lineage>
        <taxon>Eukaryota</taxon>
        <taxon>Fungi</taxon>
        <taxon>Dikarya</taxon>
        <taxon>Ascomycota</taxon>
        <taxon>Pezizomycotina</taxon>
        <taxon>Eurotiomycetes</taxon>
        <taxon>Eurotiomycetidae</taxon>
        <taxon>Eurotiales</taxon>
        <taxon>Aspergillaceae</taxon>
        <taxon>Penicillium</taxon>
    </lineage>
</organism>
<name>A0A9W9LQU8_9EURO</name>
<evidence type="ECO:0000313" key="3">
    <source>
        <dbReference type="Proteomes" id="UP001146351"/>
    </source>
</evidence>
<accession>A0A9W9LQU8</accession>
<keyword evidence="3" id="KW-1185">Reference proteome</keyword>
<evidence type="ECO:0000313" key="2">
    <source>
        <dbReference type="EMBL" id="KAJ5172512.1"/>
    </source>
</evidence>
<comment type="caution">
    <text evidence="2">The sequence shown here is derived from an EMBL/GenBank/DDBJ whole genome shotgun (WGS) entry which is preliminary data.</text>
</comment>
<dbReference type="Proteomes" id="UP001146351">
    <property type="component" value="Unassembled WGS sequence"/>
</dbReference>
<reference evidence="2" key="1">
    <citation type="submission" date="2022-11" db="EMBL/GenBank/DDBJ databases">
        <authorList>
            <person name="Petersen C."/>
        </authorList>
    </citation>
    <scope>NUCLEOTIDE SEQUENCE</scope>
    <source>
        <strain evidence="2">IBT 21917</strain>
    </source>
</reference>
<protein>
    <submittedName>
        <fullName evidence="2">Uncharacterized protein</fullName>
    </submittedName>
</protein>
<proteinExistence type="predicted"/>